<dbReference type="InterPro" id="IPR052787">
    <property type="entry name" value="MAVS"/>
</dbReference>
<keyword evidence="2" id="KW-1185">Reference proteome</keyword>
<proteinExistence type="predicted"/>
<organism evidence="1 2">
    <name type="scientific">Porites evermanni</name>
    <dbReference type="NCBI Taxonomy" id="104178"/>
    <lineage>
        <taxon>Eukaryota</taxon>
        <taxon>Metazoa</taxon>
        <taxon>Cnidaria</taxon>
        <taxon>Anthozoa</taxon>
        <taxon>Hexacorallia</taxon>
        <taxon>Scleractinia</taxon>
        <taxon>Fungiina</taxon>
        <taxon>Poritidae</taxon>
        <taxon>Porites</taxon>
    </lineage>
</organism>
<reference evidence="1 2" key="1">
    <citation type="submission" date="2022-05" db="EMBL/GenBank/DDBJ databases">
        <authorList>
            <consortium name="Genoscope - CEA"/>
            <person name="William W."/>
        </authorList>
    </citation>
    <scope>NUCLEOTIDE SEQUENCE [LARGE SCALE GENOMIC DNA]</scope>
</reference>
<protein>
    <submittedName>
        <fullName evidence="1">Uncharacterized protein</fullName>
    </submittedName>
</protein>
<accession>A0ABN8Q331</accession>
<dbReference type="Proteomes" id="UP001159427">
    <property type="component" value="Unassembled WGS sequence"/>
</dbReference>
<gene>
    <name evidence="1" type="ORF">PEVE_00002113</name>
</gene>
<dbReference type="EMBL" id="CALNXI010001117">
    <property type="protein sequence ID" value="CAH3156257.1"/>
    <property type="molecule type" value="Genomic_DNA"/>
</dbReference>
<dbReference type="PANTHER" id="PTHR21446:SF6">
    <property type="entry name" value="MITOCHONDRIAL ANTIVIRAL-SIGNALING PROTEIN"/>
    <property type="match status" value="1"/>
</dbReference>
<name>A0ABN8Q331_9CNID</name>
<comment type="caution">
    <text evidence="1">The sequence shown here is derived from an EMBL/GenBank/DDBJ whole genome shotgun (WGS) entry which is preliminary data.</text>
</comment>
<evidence type="ECO:0000313" key="1">
    <source>
        <dbReference type="EMBL" id="CAH3156257.1"/>
    </source>
</evidence>
<evidence type="ECO:0000313" key="2">
    <source>
        <dbReference type="Proteomes" id="UP001159427"/>
    </source>
</evidence>
<dbReference type="PANTHER" id="PTHR21446">
    <property type="entry name" value="DUF3504 DOMAIN-CONTAINING PROTEIN"/>
    <property type="match status" value="1"/>
</dbReference>
<feature type="non-terminal residue" evidence="1">
    <location>
        <position position="191"/>
    </location>
</feature>
<sequence length="191" mass="22111">MKILNEWFAGQTKFKTVIQEMEKEELNESLTMFYAAVKREDGTEFKVLSLKAIRVAVNRYLRQPPNNKPWSIVSDSAFQKSNKVLNAFCKQMMQEGKVGPTLHKNPITSEQLQQLNGKGQLGEWDTLDPSQILRTELFYITLYFDKKGNEIHRKLTSDMLVLQSTPQGGRYYEFRSPFLSKNHQADNPDES</sequence>